<gene>
    <name evidence="2" type="ORF">CPter291_2335</name>
</gene>
<protein>
    <recommendedName>
        <fullName evidence="4">PAAR motif family protein</fullName>
    </recommendedName>
</protein>
<evidence type="ECO:0008006" key="4">
    <source>
        <dbReference type="Google" id="ProtNLM"/>
    </source>
</evidence>
<evidence type="ECO:0000313" key="3">
    <source>
        <dbReference type="Proteomes" id="UP000074914"/>
    </source>
</evidence>
<accession>A0ABM5Z679</accession>
<dbReference type="Proteomes" id="UP000074914">
    <property type="component" value="Chromosome"/>
</dbReference>
<organism evidence="2 3">
    <name type="scientific">Collimonas pratensis</name>
    <dbReference type="NCBI Taxonomy" id="279113"/>
    <lineage>
        <taxon>Bacteria</taxon>
        <taxon>Pseudomonadati</taxon>
        <taxon>Pseudomonadota</taxon>
        <taxon>Betaproteobacteria</taxon>
        <taxon>Burkholderiales</taxon>
        <taxon>Oxalobacteraceae</taxon>
        <taxon>Collimonas</taxon>
    </lineage>
</organism>
<evidence type="ECO:0000313" key="2">
    <source>
        <dbReference type="EMBL" id="AMP14593.1"/>
    </source>
</evidence>
<sequence>MNFMGEVALENDIVICGCPVHPKLVAGLHQTMTYDDGIESSGPVSPPTGAGAASAAIAAATAIASTGSTQNTQEKQGKRFLFQDSETGKPMANRAYLAKIGGAQQNGVTDGDGYANVDAAPGQTIQLHMIFQAPLGALKHGDV</sequence>
<feature type="region of interest" description="Disordered" evidence="1">
    <location>
        <begin position="65"/>
        <end position="86"/>
    </location>
</feature>
<reference evidence="2 3" key="1">
    <citation type="submission" date="2015-11" db="EMBL/GenBank/DDBJ databases">
        <title>Exploring the genomic traits of fungus-feeding bacterial genus Collimonas.</title>
        <authorList>
            <person name="Song C."/>
            <person name="Schmidt R."/>
            <person name="de Jager V."/>
            <person name="Krzyzanowska D."/>
            <person name="Jongedijk E."/>
            <person name="Cankar K."/>
            <person name="Beekwilder J."/>
            <person name="van Veen A."/>
            <person name="de Boer W."/>
            <person name="van Veen J.A."/>
            <person name="Garbeva P."/>
        </authorList>
    </citation>
    <scope>NUCLEOTIDE SEQUENCE [LARGE SCALE GENOMIC DNA]</scope>
    <source>
        <strain evidence="2 3">Ter291</strain>
    </source>
</reference>
<dbReference type="EMBL" id="CP013236">
    <property type="protein sequence ID" value="AMP14593.1"/>
    <property type="molecule type" value="Genomic_DNA"/>
</dbReference>
<proteinExistence type="predicted"/>
<evidence type="ECO:0000256" key="1">
    <source>
        <dbReference type="SAM" id="MobiDB-lite"/>
    </source>
</evidence>
<keyword evidence="3" id="KW-1185">Reference proteome</keyword>
<name>A0ABM5Z679_9BURK</name>